<evidence type="ECO:0000256" key="4">
    <source>
        <dbReference type="ARBA" id="ARBA00023136"/>
    </source>
</evidence>
<feature type="transmembrane region" description="Helical" evidence="5">
    <location>
        <begin position="199"/>
        <end position="222"/>
    </location>
</feature>
<sequence length="618" mass="70042">MPTHREPSIVFAIAVGVAILGYLLPYHSPLGRDFLVNDFSFITVAFGTAVALFTQNHWRGVHLSAWTWLGFITILLGQLVFLPIAHPDALIFPIICLVLVIFSSSIAYQFTDKALLLNIVFGFAIVMALTTFIIQIMQIYDYTVFWQNWVIVRNNALPNRLDGNFGQANHAGYGFVLGLCALIYQLHQSFMQDHMQQKLANYLLCYRIGLVILFALFCAGLAFTQSRAGMLMMIGMIAVYFFVQPMRWRTKFALTATAWLFFALYYLMASWLGNHLLNAGGLGALGRMAGGQGNRPALNERALMMFGDNPLFGVGWNNYMKASVDYAQFFKWPEIADHSHNFITMILAEMGVVGLLCCLPIAWILLKAVHFRHSAQSAIALAFVLASLLYASVEYPLWYFRYLVIFAIFMTLIETRDSFFVKKAFAVKTTLTVKKALQIKHIALLRLSGATSFAMVLAGIFYAYQYLNLGYLNYSRFTTHKNHQFRDDQIDYNNKPLFGFSAYNQRLLAMQVPLNANHLATKKQIFANVLTNDTSQFNLLAYAQLLALENKPNEAMKYIQASCVMVKDISFCDNVDSDLAKLAKKNPQVFANLYQNFVAWRKQHPQKTGLHVKSEIFD</sequence>
<dbReference type="InterPro" id="IPR051533">
    <property type="entry name" value="WaaL-like"/>
</dbReference>
<dbReference type="PANTHER" id="PTHR37422">
    <property type="entry name" value="TEICHURONIC ACID BIOSYNTHESIS PROTEIN TUAE"/>
    <property type="match status" value="1"/>
</dbReference>
<accession>L2F5B2</accession>
<feature type="transmembrane region" description="Helical" evidence="5">
    <location>
        <begin position="170"/>
        <end position="187"/>
    </location>
</feature>
<feature type="transmembrane region" description="Helical" evidence="5">
    <location>
        <begin position="65"/>
        <end position="84"/>
    </location>
</feature>
<dbReference type="eggNOG" id="COG3307">
    <property type="taxonomic scope" value="Bacteria"/>
</dbReference>
<evidence type="ECO:0000256" key="1">
    <source>
        <dbReference type="ARBA" id="ARBA00004141"/>
    </source>
</evidence>
<keyword evidence="8" id="KW-1185">Reference proteome</keyword>
<dbReference type="PANTHER" id="PTHR37422:SF13">
    <property type="entry name" value="LIPOPOLYSACCHARIDE BIOSYNTHESIS PROTEIN PA4999-RELATED"/>
    <property type="match status" value="1"/>
</dbReference>
<feature type="transmembrane region" description="Helical" evidence="5">
    <location>
        <begin position="373"/>
        <end position="391"/>
    </location>
</feature>
<protein>
    <recommendedName>
        <fullName evidence="6">O-antigen ligase-related domain-containing protein</fullName>
    </recommendedName>
</protein>
<feature type="transmembrane region" description="Helical" evidence="5">
    <location>
        <begin position="34"/>
        <end position="53"/>
    </location>
</feature>
<keyword evidence="2 5" id="KW-0812">Transmembrane</keyword>
<dbReference type="InterPro" id="IPR007016">
    <property type="entry name" value="O-antigen_ligase-rel_domated"/>
</dbReference>
<dbReference type="EMBL" id="ANIN01000002">
    <property type="protein sequence ID" value="ELA07981.1"/>
    <property type="molecule type" value="Genomic_DNA"/>
</dbReference>
<feature type="transmembrane region" description="Helical" evidence="5">
    <location>
        <begin position="397"/>
        <end position="413"/>
    </location>
</feature>
<dbReference type="Pfam" id="PF04932">
    <property type="entry name" value="Wzy_C"/>
    <property type="match status" value="1"/>
</dbReference>
<comment type="subcellular location">
    <subcellularLocation>
        <location evidence="1">Membrane</location>
        <topology evidence="1">Multi-pass membrane protein</topology>
    </subcellularLocation>
</comment>
<feature type="transmembrane region" description="Helical" evidence="5">
    <location>
        <begin position="252"/>
        <end position="272"/>
    </location>
</feature>
<feature type="transmembrane region" description="Helical" evidence="5">
    <location>
        <begin position="228"/>
        <end position="243"/>
    </location>
</feature>
<comment type="caution">
    <text evidence="7">The sequence shown here is derived from an EMBL/GenBank/DDBJ whole genome shotgun (WGS) entry which is preliminary data.</text>
</comment>
<dbReference type="AlphaFoldDB" id="L2F5B2"/>
<feature type="transmembrane region" description="Helical" evidence="5">
    <location>
        <begin position="342"/>
        <end position="366"/>
    </location>
</feature>
<organism evidence="7 8">
    <name type="scientific">Moraxella macacae 0408225</name>
    <dbReference type="NCBI Taxonomy" id="1230338"/>
    <lineage>
        <taxon>Bacteria</taxon>
        <taxon>Pseudomonadati</taxon>
        <taxon>Pseudomonadota</taxon>
        <taxon>Gammaproteobacteria</taxon>
        <taxon>Moraxellales</taxon>
        <taxon>Moraxellaceae</taxon>
        <taxon>Moraxella</taxon>
    </lineage>
</organism>
<dbReference type="GO" id="GO:0016020">
    <property type="term" value="C:membrane"/>
    <property type="evidence" value="ECO:0007669"/>
    <property type="project" value="UniProtKB-SubCell"/>
</dbReference>
<evidence type="ECO:0000256" key="3">
    <source>
        <dbReference type="ARBA" id="ARBA00022989"/>
    </source>
</evidence>
<dbReference type="RefSeq" id="WP_009501489.1">
    <property type="nucleotide sequence ID" value="NZ_ANIN01000002.1"/>
</dbReference>
<evidence type="ECO:0000313" key="8">
    <source>
        <dbReference type="Proteomes" id="UP000023795"/>
    </source>
</evidence>
<evidence type="ECO:0000259" key="6">
    <source>
        <dbReference type="Pfam" id="PF04932"/>
    </source>
</evidence>
<feature type="domain" description="O-antigen ligase-related" evidence="6">
    <location>
        <begin position="213"/>
        <end position="357"/>
    </location>
</feature>
<evidence type="ECO:0000256" key="5">
    <source>
        <dbReference type="SAM" id="Phobius"/>
    </source>
</evidence>
<dbReference type="STRING" id="1230338.MOMA_05456"/>
<dbReference type="PATRIC" id="fig|1230338.3.peg.1160"/>
<name>L2F5B2_9GAMM</name>
<dbReference type="OrthoDB" id="7061094at2"/>
<feature type="transmembrane region" description="Helical" evidence="5">
    <location>
        <begin position="444"/>
        <end position="464"/>
    </location>
</feature>
<reference evidence="7 8" key="1">
    <citation type="journal article" date="2013" name="Genome Announc.">
        <title>Genome Sequence of Moraxella macacae 0408225, a Novel Bacterial Species Isolated from a Cynomolgus Macaque with Epistaxis.</title>
        <authorList>
            <person name="Ladner J.T."/>
            <person name="Whitehouse C.A."/>
            <person name="Koroleva G.I."/>
            <person name="Palacios G.F."/>
        </authorList>
    </citation>
    <scope>NUCLEOTIDE SEQUENCE [LARGE SCALE GENOMIC DNA]</scope>
    <source>
        <strain evidence="7 8">0408225</strain>
    </source>
</reference>
<dbReference type="Proteomes" id="UP000023795">
    <property type="component" value="Unassembled WGS sequence"/>
</dbReference>
<feature type="transmembrane region" description="Helical" evidence="5">
    <location>
        <begin position="90"/>
        <end position="108"/>
    </location>
</feature>
<evidence type="ECO:0000256" key="2">
    <source>
        <dbReference type="ARBA" id="ARBA00022692"/>
    </source>
</evidence>
<feature type="transmembrane region" description="Helical" evidence="5">
    <location>
        <begin position="115"/>
        <end position="140"/>
    </location>
</feature>
<keyword evidence="3 5" id="KW-1133">Transmembrane helix</keyword>
<proteinExistence type="predicted"/>
<keyword evidence="4 5" id="KW-0472">Membrane</keyword>
<evidence type="ECO:0000313" key="7">
    <source>
        <dbReference type="EMBL" id="ELA07981.1"/>
    </source>
</evidence>
<feature type="transmembrane region" description="Helical" evidence="5">
    <location>
        <begin position="9"/>
        <end position="28"/>
    </location>
</feature>
<gene>
    <name evidence="7" type="ORF">MOMA_05456</name>
</gene>